<gene>
    <name evidence="2" type="ORF">bhn_I1197</name>
</gene>
<dbReference type="AlphaFoldDB" id="A0A1D9P151"/>
<organism evidence="2 3">
    <name type="scientific">Butyrivibrio hungatei</name>
    <dbReference type="NCBI Taxonomy" id="185008"/>
    <lineage>
        <taxon>Bacteria</taxon>
        <taxon>Bacillati</taxon>
        <taxon>Bacillota</taxon>
        <taxon>Clostridia</taxon>
        <taxon>Lachnospirales</taxon>
        <taxon>Lachnospiraceae</taxon>
        <taxon>Butyrivibrio</taxon>
    </lineage>
</organism>
<dbReference type="InterPro" id="IPR018306">
    <property type="entry name" value="Phage_T5_Orf172_DNA-bd"/>
</dbReference>
<dbReference type="Pfam" id="PF10544">
    <property type="entry name" value="T5orf172"/>
    <property type="match status" value="1"/>
</dbReference>
<feature type="domain" description="Bacteriophage T5 Orf172 DNA-binding" evidence="1">
    <location>
        <begin position="11"/>
        <end position="92"/>
    </location>
</feature>
<reference evidence="3" key="1">
    <citation type="submission" date="2016-10" db="EMBL/GenBank/DDBJ databases">
        <title>The complete genome sequence of the rumen bacterium Butyrivibrio hungatei MB2003.</title>
        <authorList>
            <person name="Palevich N."/>
            <person name="Kelly W.J."/>
            <person name="Leahy S.C."/>
            <person name="Altermann E."/>
            <person name="Rakonjac J."/>
            <person name="Attwood G.T."/>
        </authorList>
    </citation>
    <scope>NUCLEOTIDE SEQUENCE [LARGE SCALE GENOMIC DNA]</scope>
    <source>
        <strain evidence="3">MB2003</strain>
    </source>
</reference>
<accession>A0A1D9P151</accession>
<evidence type="ECO:0000313" key="3">
    <source>
        <dbReference type="Proteomes" id="UP000179284"/>
    </source>
</evidence>
<dbReference type="EMBL" id="CP017831">
    <property type="protein sequence ID" value="AOZ96231.1"/>
    <property type="molecule type" value="Genomic_DNA"/>
</dbReference>
<dbReference type="OrthoDB" id="9798761at2"/>
<keyword evidence="3" id="KW-1185">Reference proteome</keyword>
<dbReference type="RefSeq" id="WP_071175940.1">
    <property type="nucleotide sequence ID" value="NZ_CP017831.1"/>
</dbReference>
<proteinExistence type="predicted"/>
<evidence type="ECO:0000313" key="2">
    <source>
        <dbReference type="EMBL" id="AOZ96231.1"/>
    </source>
</evidence>
<dbReference type="KEGG" id="bhu:bhn_I1197"/>
<protein>
    <recommendedName>
        <fullName evidence="1">Bacteriophage T5 Orf172 DNA-binding domain-containing protein</fullName>
    </recommendedName>
</protein>
<dbReference type="SMART" id="SM00974">
    <property type="entry name" value="T5orf172"/>
    <property type="match status" value="1"/>
</dbReference>
<evidence type="ECO:0000259" key="1">
    <source>
        <dbReference type="SMART" id="SM00974"/>
    </source>
</evidence>
<name>A0A1D9P151_9FIRM</name>
<sequence length="227" mass="25772">MARGVIYVMTSVVNGLIKIGKTQTTQYENRMYNLENNGYKNITGLKRRFAIEVEEYDEKEVLLHNLFEKSRVSGTELFALDVDLVIQLLLAFDGKQIYPKVEELTKEELFVEATGILENKEIPDGVYYYSKKIKRYGNKTVHASMKVKNGTITVLKNSEVCPIEGTGCRPGIIKRRKLANIKNDILRRDEVFSTVSNAACFISGGPSNGWVDWKTESGKTIDSFRKK</sequence>
<dbReference type="Proteomes" id="UP000179284">
    <property type="component" value="Chromosome I"/>
</dbReference>